<keyword evidence="1" id="KW-0539">Nucleus</keyword>
<keyword evidence="3" id="KW-1185">Reference proteome</keyword>
<gene>
    <name evidence="2" type="ORF">SEUCBS140593_008270</name>
</gene>
<comment type="caution">
    <text evidence="2">The sequence shown here is derived from an EMBL/GenBank/DDBJ whole genome shotgun (WGS) entry which is preliminary data.</text>
</comment>
<evidence type="ECO:0000313" key="2">
    <source>
        <dbReference type="EMBL" id="CAK7232469.1"/>
    </source>
</evidence>
<dbReference type="Proteomes" id="UP001642482">
    <property type="component" value="Unassembled WGS sequence"/>
</dbReference>
<dbReference type="PANTHER" id="PTHR38111">
    <property type="entry name" value="ZN(2)-C6 FUNGAL-TYPE DOMAIN-CONTAINING PROTEIN-RELATED"/>
    <property type="match status" value="1"/>
</dbReference>
<name>A0ABP0CMP6_9PEZI</name>
<sequence length="181" mass="20448">MQLTTTSARIPISLQPDEDILIHTHLVARLLPKISGPSAPDILSSMVNYESPLTPTLVSRSEPLHKDAIRALAAVYFGKIHRDWRIFDTGVRAYVRSLRRLRCALASPVAILEVETLVSVLCLGLYENIAFSEARGWLNHYEGIAHLIERRGPQRHRSGFDRELFRHCRSSAPWFDAVIAI</sequence>
<organism evidence="2 3">
    <name type="scientific">Sporothrix eucalyptigena</name>
    <dbReference type="NCBI Taxonomy" id="1812306"/>
    <lineage>
        <taxon>Eukaryota</taxon>
        <taxon>Fungi</taxon>
        <taxon>Dikarya</taxon>
        <taxon>Ascomycota</taxon>
        <taxon>Pezizomycotina</taxon>
        <taxon>Sordariomycetes</taxon>
        <taxon>Sordariomycetidae</taxon>
        <taxon>Ophiostomatales</taxon>
        <taxon>Ophiostomataceae</taxon>
        <taxon>Sporothrix</taxon>
    </lineage>
</organism>
<proteinExistence type="predicted"/>
<dbReference type="EMBL" id="CAWUHD010000112">
    <property type="protein sequence ID" value="CAK7232469.1"/>
    <property type="molecule type" value="Genomic_DNA"/>
</dbReference>
<reference evidence="2 3" key="1">
    <citation type="submission" date="2024-01" db="EMBL/GenBank/DDBJ databases">
        <authorList>
            <person name="Allen C."/>
            <person name="Tagirdzhanova G."/>
        </authorList>
    </citation>
    <scope>NUCLEOTIDE SEQUENCE [LARGE SCALE GENOMIC DNA]</scope>
</reference>
<dbReference type="Pfam" id="PF11951">
    <property type="entry name" value="Fungal_trans_2"/>
    <property type="match status" value="1"/>
</dbReference>
<protein>
    <submittedName>
        <fullName evidence="2">Uncharacterized protein</fullName>
    </submittedName>
</protein>
<accession>A0ABP0CMP6</accession>
<evidence type="ECO:0000256" key="1">
    <source>
        <dbReference type="ARBA" id="ARBA00023242"/>
    </source>
</evidence>
<evidence type="ECO:0000313" key="3">
    <source>
        <dbReference type="Proteomes" id="UP001642482"/>
    </source>
</evidence>
<dbReference type="InterPro" id="IPR053178">
    <property type="entry name" value="Osmoadaptation_assoc"/>
</dbReference>
<dbReference type="InterPro" id="IPR021858">
    <property type="entry name" value="Fun_TF"/>
</dbReference>